<evidence type="ECO:0000313" key="2">
    <source>
        <dbReference type="Proteomes" id="UP000266273"/>
    </source>
</evidence>
<gene>
    <name evidence="1" type="ORF">BXY53_1882</name>
</gene>
<sequence length="160" mass="17663">MNEDASSKWAAIAADYAAGELTVAEICAKYGITRKALYVRAREQSWPLRSGRAGGSGGGRYRRRGPRAARQALVARLYQALEQKMSEFESRLNEGAQTAADHERDTRTLNTMVRLFERLSALDEKAGGASTGGSDLNGDARALREDLARRLDRLRHEHAD</sequence>
<dbReference type="Proteomes" id="UP000266273">
    <property type="component" value="Unassembled WGS sequence"/>
</dbReference>
<accession>A0A397Q6Q9</accession>
<evidence type="ECO:0000313" key="1">
    <source>
        <dbReference type="EMBL" id="RIA56772.1"/>
    </source>
</evidence>
<keyword evidence="2" id="KW-1185">Reference proteome</keyword>
<name>A0A397Q6Q9_9HYPH</name>
<dbReference type="AlphaFoldDB" id="A0A397Q6Q9"/>
<dbReference type="OrthoDB" id="10012709at2"/>
<dbReference type="EMBL" id="QXDF01000001">
    <property type="protein sequence ID" value="RIA56772.1"/>
    <property type="molecule type" value="Genomic_DNA"/>
</dbReference>
<proteinExistence type="predicted"/>
<dbReference type="RefSeq" id="WP_119061536.1">
    <property type="nucleotide sequence ID" value="NZ_QXDF01000001.1"/>
</dbReference>
<organism evidence="1 2">
    <name type="scientific">Dichotomicrobium thermohalophilum</name>
    <dbReference type="NCBI Taxonomy" id="933063"/>
    <lineage>
        <taxon>Bacteria</taxon>
        <taxon>Pseudomonadati</taxon>
        <taxon>Pseudomonadota</taxon>
        <taxon>Alphaproteobacteria</taxon>
        <taxon>Hyphomicrobiales</taxon>
        <taxon>Hyphomicrobiaceae</taxon>
        <taxon>Dichotomicrobium</taxon>
    </lineage>
</organism>
<comment type="caution">
    <text evidence="1">The sequence shown here is derived from an EMBL/GenBank/DDBJ whole genome shotgun (WGS) entry which is preliminary data.</text>
</comment>
<reference evidence="1 2" key="1">
    <citation type="submission" date="2018-08" db="EMBL/GenBank/DDBJ databases">
        <title>Genomic Encyclopedia of Archaeal and Bacterial Type Strains, Phase II (KMG-II): from individual species to whole genera.</title>
        <authorList>
            <person name="Goeker M."/>
        </authorList>
    </citation>
    <scope>NUCLEOTIDE SEQUENCE [LARGE SCALE GENOMIC DNA]</scope>
    <source>
        <strain evidence="1 2">DSM 5002</strain>
    </source>
</reference>
<protein>
    <submittedName>
        <fullName evidence="1">Uncharacterized protein</fullName>
    </submittedName>
</protein>